<feature type="transmembrane region" description="Helical" evidence="1">
    <location>
        <begin position="20"/>
        <end position="44"/>
    </location>
</feature>
<reference evidence="2 3" key="1">
    <citation type="submission" date="2018-01" db="EMBL/GenBank/DDBJ databases">
        <title>Draft genome sequence of Nonomuraea sp. KC333.</title>
        <authorList>
            <person name="Sahin N."/>
            <person name="Saygin H."/>
            <person name="Ay H."/>
        </authorList>
    </citation>
    <scope>NUCLEOTIDE SEQUENCE [LARGE SCALE GENOMIC DNA]</scope>
    <source>
        <strain evidence="2 3">KC333</strain>
    </source>
</reference>
<comment type="caution">
    <text evidence="2">The sequence shown here is derived from an EMBL/GenBank/DDBJ whole genome shotgun (WGS) entry which is preliminary data.</text>
</comment>
<dbReference type="InterPro" id="IPR009476">
    <property type="entry name" value="DUF1097"/>
</dbReference>
<feature type="transmembrane region" description="Helical" evidence="1">
    <location>
        <begin position="65"/>
        <end position="87"/>
    </location>
</feature>
<evidence type="ECO:0000256" key="1">
    <source>
        <dbReference type="SAM" id="Phobius"/>
    </source>
</evidence>
<dbReference type="AlphaFoldDB" id="A0A2W2EW85"/>
<keyword evidence="1" id="KW-0472">Membrane</keyword>
<keyword evidence="1" id="KW-1133">Transmembrane helix</keyword>
<gene>
    <name evidence="2" type="ORF">C1J01_07400</name>
</gene>
<dbReference type="EMBL" id="POUD01000019">
    <property type="protein sequence ID" value="PZG21109.1"/>
    <property type="molecule type" value="Genomic_DNA"/>
</dbReference>
<dbReference type="Pfam" id="PF06496">
    <property type="entry name" value="DUF1097"/>
    <property type="match status" value="1"/>
</dbReference>
<feature type="transmembrane region" description="Helical" evidence="1">
    <location>
        <begin position="141"/>
        <end position="161"/>
    </location>
</feature>
<sequence length="170" mass="17653">METRTSTTPATTVARPAAGPFAAFTAIAAVVAAVAAYSSTALGLEAWVMFAGWVAWFTRPTSTRLGIHAVICLWLGMVLAVLGHTIVGLTTPIAGAVALPLAVFVLATVVVGLRTTPVLNNMLAWFLGMVTFFAAEPEHTLPGLLTLIAGSALGAFAGFACQRLQHRFAT</sequence>
<proteinExistence type="predicted"/>
<feature type="transmembrane region" description="Helical" evidence="1">
    <location>
        <begin position="93"/>
        <end position="111"/>
    </location>
</feature>
<feature type="transmembrane region" description="Helical" evidence="1">
    <location>
        <begin position="118"/>
        <end position="135"/>
    </location>
</feature>
<organism evidence="2 3">
    <name type="scientific">Nonomuraea aridisoli</name>
    <dbReference type="NCBI Taxonomy" id="2070368"/>
    <lineage>
        <taxon>Bacteria</taxon>
        <taxon>Bacillati</taxon>
        <taxon>Actinomycetota</taxon>
        <taxon>Actinomycetes</taxon>
        <taxon>Streptosporangiales</taxon>
        <taxon>Streptosporangiaceae</taxon>
        <taxon>Nonomuraea</taxon>
    </lineage>
</organism>
<keyword evidence="1" id="KW-0812">Transmembrane</keyword>
<accession>A0A2W2EW85</accession>
<name>A0A2W2EW85_9ACTN</name>
<dbReference type="Proteomes" id="UP000249304">
    <property type="component" value="Unassembled WGS sequence"/>
</dbReference>
<keyword evidence="3" id="KW-1185">Reference proteome</keyword>
<protein>
    <submittedName>
        <fullName evidence="2">DUF1097 domain-containing protein</fullName>
    </submittedName>
</protein>
<evidence type="ECO:0000313" key="2">
    <source>
        <dbReference type="EMBL" id="PZG21109.1"/>
    </source>
</evidence>
<evidence type="ECO:0000313" key="3">
    <source>
        <dbReference type="Proteomes" id="UP000249304"/>
    </source>
</evidence>
<dbReference type="RefSeq" id="WP_111177405.1">
    <property type="nucleotide sequence ID" value="NZ_POUD01000019.1"/>
</dbReference>
<dbReference type="OrthoDB" id="8396882at2"/>